<evidence type="ECO:0000256" key="2">
    <source>
        <dbReference type="ARBA" id="ARBA00022840"/>
    </source>
</evidence>
<dbReference type="AlphaFoldDB" id="A0AAP3E6X0"/>
<dbReference type="RefSeq" id="WP_342807795.1">
    <property type="nucleotide sequence ID" value="NZ_JAOPJZ010000004.1"/>
</dbReference>
<evidence type="ECO:0000259" key="4">
    <source>
        <dbReference type="Pfam" id="PF06745"/>
    </source>
</evidence>
<gene>
    <name evidence="5" type="ORF">OB919_06950</name>
</gene>
<keyword evidence="1" id="KW-0547">Nucleotide-binding</keyword>
<dbReference type="SUPFAM" id="SSF52540">
    <property type="entry name" value="P-loop containing nucleoside triphosphate hydrolases"/>
    <property type="match status" value="1"/>
</dbReference>
<feature type="domain" description="KaiC-like" evidence="4">
    <location>
        <begin position="71"/>
        <end position="314"/>
    </location>
</feature>
<proteinExistence type="predicted"/>
<protein>
    <submittedName>
        <fullName evidence="5">RAD55 family ATPase</fullName>
    </submittedName>
</protein>
<evidence type="ECO:0000313" key="5">
    <source>
        <dbReference type="EMBL" id="MCU4751719.1"/>
    </source>
</evidence>
<accession>A0AAP3E6X0</accession>
<dbReference type="Proteomes" id="UP001321047">
    <property type="component" value="Unassembled WGS sequence"/>
</dbReference>
<keyword evidence="6" id="KW-1185">Reference proteome</keyword>
<dbReference type="Gene3D" id="3.40.50.300">
    <property type="entry name" value="P-loop containing nucleotide triphosphate hydrolases"/>
    <property type="match status" value="1"/>
</dbReference>
<sequence>MTTDPETERPRCGFCRQRCPLERVDDGECVEAAGEGEPEAGPFCSQACREAYEEAGEGMADTNGHRKLTPGVAGLDASLPQGFPRNSFVLLVGNSGTREEAIQAELVWRTLERGEPAVLVAFTEPPTSLITNFLAMEWNVLPYLETGQLRIVDCFTSRMDNPERLYDRMTAWNTHLRRVVEPQTTRVRDPSDGNAVQNALDNCLEALEMVETGVVAVDSIAEFGSLVQPVQAYDFVKDVRAEVCKGRFVPIIAGATVAGERDTFPRDLDYVVDGVVDLALDGSVLEDTLFRRLRVRKLRGVLAISEWHTYEYTSGLGMVTFDPRAELEDSANGSDSPPDEDISEPTGGEDVFEPTAHEADTNQNG</sequence>
<evidence type="ECO:0000256" key="3">
    <source>
        <dbReference type="SAM" id="MobiDB-lite"/>
    </source>
</evidence>
<reference evidence="5 6" key="1">
    <citation type="submission" date="2022-09" db="EMBL/GenBank/DDBJ databases">
        <title>Enrichment on poylsaccharides allowed isolation of novel metabolic and taxonomic groups of Haloarchaea.</title>
        <authorList>
            <person name="Sorokin D.Y."/>
            <person name="Elcheninov A.G."/>
            <person name="Khizhniak T.V."/>
            <person name="Kolganova T.V."/>
            <person name="Kublanov I.V."/>
        </authorList>
    </citation>
    <scope>NUCLEOTIDE SEQUENCE [LARGE SCALE GENOMIC DNA]</scope>
    <source>
        <strain evidence="5 6">AArc-curdl1</strain>
    </source>
</reference>
<dbReference type="EMBL" id="JAOPJZ010000004">
    <property type="protein sequence ID" value="MCU4751719.1"/>
    <property type="molecule type" value="Genomic_DNA"/>
</dbReference>
<evidence type="ECO:0000256" key="1">
    <source>
        <dbReference type="ARBA" id="ARBA00022741"/>
    </source>
</evidence>
<keyword evidence="2" id="KW-0067">ATP-binding</keyword>
<dbReference type="PANTHER" id="PTHR43637">
    <property type="entry name" value="UPF0273 PROTEIN TM_0370"/>
    <property type="match status" value="1"/>
</dbReference>
<comment type="caution">
    <text evidence="5">The sequence shown here is derived from an EMBL/GenBank/DDBJ whole genome shotgun (WGS) entry which is preliminary data.</text>
</comment>
<dbReference type="GO" id="GO:0005524">
    <property type="term" value="F:ATP binding"/>
    <property type="evidence" value="ECO:0007669"/>
    <property type="project" value="UniProtKB-KW"/>
</dbReference>
<organism evidence="5 6">
    <name type="scientific">Natronosalvus hydrolyticus</name>
    <dbReference type="NCBI Taxonomy" id="2979988"/>
    <lineage>
        <taxon>Archaea</taxon>
        <taxon>Methanobacteriati</taxon>
        <taxon>Methanobacteriota</taxon>
        <taxon>Stenosarchaea group</taxon>
        <taxon>Halobacteria</taxon>
        <taxon>Halobacteriales</taxon>
        <taxon>Natrialbaceae</taxon>
        <taxon>Natronosalvus</taxon>
    </lineage>
</organism>
<feature type="region of interest" description="Disordered" evidence="3">
    <location>
        <begin position="324"/>
        <end position="365"/>
    </location>
</feature>
<evidence type="ECO:0000313" key="6">
    <source>
        <dbReference type="Proteomes" id="UP001321047"/>
    </source>
</evidence>
<dbReference type="InterPro" id="IPR014774">
    <property type="entry name" value="KaiC-like_dom"/>
</dbReference>
<dbReference type="InterPro" id="IPR027417">
    <property type="entry name" value="P-loop_NTPase"/>
</dbReference>
<name>A0AAP3E6X0_9EURY</name>
<dbReference type="Pfam" id="PF06745">
    <property type="entry name" value="ATPase"/>
    <property type="match status" value="1"/>
</dbReference>
<feature type="compositionally biased region" description="Basic and acidic residues" evidence="3">
    <location>
        <begin position="355"/>
        <end position="365"/>
    </location>
</feature>